<evidence type="ECO:0000256" key="10">
    <source>
        <dbReference type="ARBA" id="ARBA00023004"/>
    </source>
</evidence>
<keyword evidence="5" id="KW-0349">Heme</keyword>
<keyword evidence="10" id="KW-0408">Iron</keyword>
<comment type="similarity">
    <text evidence="2">Belongs to the NapC/NirT/NrfH family.</text>
</comment>
<dbReference type="GO" id="GO:0009055">
    <property type="term" value="F:electron transfer activity"/>
    <property type="evidence" value="ECO:0007669"/>
    <property type="project" value="TreeGrafter"/>
</dbReference>
<dbReference type="GO" id="GO:0005886">
    <property type="term" value="C:plasma membrane"/>
    <property type="evidence" value="ECO:0007669"/>
    <property type="project" value="UniProtKB-SubCell"/>
</dbReference>
<dbReference type="Proteomes" id="UP000323707">
    <property type="component" value="Unassembled WGS sequence"/>
</dbReference>
<accession>A0A5M9QRF7</accession>
<evidence type="ECO:0000259" key="13">
    <source>
        <dbReference type="Pfam" id="PF03264"/>
    </source>
</evidence>
<dbReference type="Pfam" id="PF03264">
    <property type="entry name" value="Cytochrom_NNT"/>
    <property type="match status" value="1"/>
</dbReference>
<evidence type="ECO:0000256" key="9">
    <source>
        <dbReference type="ARBA" id="ARBA00022989"/>
    </source>
</evidence>
<dbReference type="GO" id="GO:0009061">
    <property type="term" value="P:anaerobic respiration"/>
    <property type="evidence" value="ECO:0007669"/>
    <property type="project" value="TreeGrafter"/>
</dbReference>
<keyword evidence="11 12" id="KW-0472">Membrane</keyword>
<dbReference type="EMBL" id="VXKE01000014">
    <property type="protein sequence ID" value="KAA8709585.1"/>
    <property type="molecule type" value="Genomic_DNA"/>
</dbReference>
<feature type="domain" description="NapC/NirT cytochrome c N-terminal" evidence="13">
    <location>
        <begin position="10"/>
        <end position="157"/>
    </location>
</feature>
<reference evidence="14 15" key="1">
    <citation type="submission" date="2019-09" db="EMBL/GenBank/DDBJ databases">
        <title>Draft genome sequence of various Type strains from the CCUG.</title>
        <authorList>
            <person name="Pineiro-Iglesias B."/>
            <person name="Tunovic T."/>
            <person name="Unosson C."/>
            <person name="Inganas E."/>
            <person name="Ohlen M."/>
            <person name="Cardew S."/>
            <person name="Jensie-Markopoulos S."/>
            <person name="Salva-Serra F."/>
            <person name="Jaen-Luchoro D."/>
            <person name="Karlsson R."/>
            <person name="Svensson-Stadler L."/>
            <person name="Chun J."/>
            <person name="Moore E."/>
        </authorList>
    </citation>
    <scope>NUCLEOTIDE SEQUENCE [LARGE SCALE GENOMIC DNA]</scope>
    <source>
        <strain evidence="14 15">CCUG 32756T</strain>
    </source>
</reference>
<dbReference type="GO" id="GO:0042279">
    <property type="term" value="F:nitrite reductase (cytochrome, ammonia-forming) activity"/>
    <property type="evidence" value="ECO:0007669"/>
    <property type="project" value="UniProtKB-EC"/>
</dbReference>
<dbReference type="NCBIfam" id="TIGR03153">
    <property type="entry name" value="cytochr_NrfH"/>
    <property type="match status" value="1"/>
</dbReference>
<feature type="transmembrane region" description="Helical" evidence="12">
    <location>
        <begin position="7"/>
        <end position="28"/>
    </location>
</feature>
<dbReference type="EC" id="1.7.2.2" evidence="14"/>
<evidence type="ECO:0000256" key="5">
    <source>
        <dbReference type="ARBA" id="ARBA00022617"/>
    </source>
</evidence>
<keyword evidence="4" id="KW-1003">Cell membrane</keyword>
<dbReference type="InterPro" id="IPR017571">
    <property type="entry name" value="NrfH"/>
</dbReference>
<keyword evidence="14" id="KW-0560">Oxidoreductase</keyword>
<name>A0A5M9QRF7_9HELI</name>
<dbReference type="InterPro" id="IPR036280">
    <property type="entry name" value="Multihaem_cyt_sf"/>
</dbReference>
<keyword evidence="8" id="KW-0249">Electron transport</keyword>
<keyword evidence="7" id="KW-0479">Metal-binding</keyword>
<dbReference type="InterPro" id="IPR005126">
    <property type="entry name" value="NapC/NirT_cyt_c_N"/>
</dbReference>
<dbReference type="PANTHER" id="PTHR30333">
    <property type="entry name" value="CYTOCHROME C-TYPE PROTEIN"/>
    <property type="match status" value="1"/>
</dbReference>
<keyword evidence="6 12" id="KW-0812">Transmembrane</keyword>
<dbReference type="PANTHER" id="PTHR30333:SF1">
    <property type="entry name" value="CYTOCHROME C-TYPE PROTEIN NAPC"/>
    <property type="match status" value="1"/>
</dbReference>
<evidence type="ECO:0000256" key="3">
    <source>
        <dbReference type="ARBA" id="ARBA00022448"/>
    </source>
</evidence>
<dbReference type="SUPFAM" id="SSF48695">
    <property type="entry name" value="Multiheme cytochromes"/>
    <property type="match status" value="1"/>
</dbReference>
<evidence type="ECO:0000256" key="8">
    <source>
        <dbReference type="ARBA" id="ARBA00022982"/>
    </source>
</evidence>
<evidence type="ECO:0000313" key="15">
    <source>
        <dbReference type="Proteomes" id="UP000323707"/>
    </source>
</evidence>
<comment type="caution">
    <text evidence="14">The sequence shown here is derived from an EMBL/GenBank/DDBJ whole genome shotgun (WGS) entry which is preliminary data.</text>
</comment>
<comment type="subcellular location">
    <subcellularLocation>
        <location evidence="1">Cell membrane</location>
    </subcellularLocation>
</comment>
<dbReference type="RefSeq" id="WP_150337292.1">
    <property type="nucleotide sequence ID" value="NZ_JAERIX010000046.1"/>
</dbReference>
<evidence type="ECO:0000256" key="12">
    <source>
        <dbReference type="SAM" id="Phobius"/>
    </source>
</evidence>
<evidence type="ECO:0000256" key="7">
    <source>
        <dbReference type="ARBA" id="ARBA00022723"/>
    </source>
</evidence>
<protein>
    <submittedName>
        <fullName evidence="14">Cytochrome c nitrite reductase small subunit</fullName>
        <ecNumber evidence="14">1.7.2.2</ecNumber>
    </submittedName>
</protein>
<dbReference type="Gene3D" id="1.10.3820.10">
    <property type="entry name" value="Di-heme elbow motif domain"/>
    <property type="match status" value="1"/>
</dbReference>
<evidence type="ECO:0000256" key="1">
    <source>
        <dbReference type="ARBA" id="ARBA00004236"/>
    </source>
</evidence>
<evidence type="ECO:0000256" key="11">
    <source>
        <dbReference type="ARBA" id="ARBA00023136"/>
    </source>
</evidence>
<organism evidence="14 15">
    <name type="scientific">Helicobacter canis</name>
    <dbReference type="NCBI Taxonomy" id="29419"/>
    <lineage>
        <taxon>Bacteria</taxon>
        <taxon>Pseudomonadati</taxon>
        <taxon>Campylobacterota</taxon>
        <taxon>Epsilonproteobacteria</taxon>
        <taxon>Campylobacterales</taxon>
        <taxon>Helicobacteraceae</taxon>
        <taxon>Helicobacter</taxon>
    </lineage>
</organism>
<sequence>MSKKTSLFVFALVCIFGFIIGNGIYGLYNANALSYLSNDSAACNNCHVMNEVHRDWTKSSHQGVECIECHLPHSFTRKWLAKAYTGLNHAYHFTFDKHLPTNFTANADTKAWVKESCMRCHGDYAHNAIDPTKGDKGSKNPAEGSLDCMSCHHNVGHLRDF</sequence>
<keyword evidence="9 12" id="KW-1133">Transmembrane helix</keyword>
<dbReference type="AlphaFoldDB" id="A0A5M9QRF7"/>
<evidence type="ECO:0000313" key="14">
    <source>
        <dbReference type="EMBL" id="KAA8709585.1"/>
    </source>
</evidence>
<dbReference type="GO" id="GO:0022900">
    <property type="term" value="P:electron transport chain"/>
    <property type="evidence" value="ECO:0007669"/>
    <property type="project" value="InterPro"/>
</dbReference>
<evidence type="ECO:0000256" key="6">
    <source>
        <dbReference type="ARBA" id="ARBA00022692"/>
    </source>
</evidence>
<evidence type="ECO:0000256" key="4">
    <source>
        <dbReference type="ARBA" id="ARBA00022475"/>
    </source>
</evidence>
<gene>
    <name evidence="14" type="primary">nrfH</name>
    <name evidence="14" type="ORF">F4V45_04725</name>
</gene>
<dbReference type="InterPro" id="IPR038266">
    <property type="entry name" value="NapC/NirT_cytc_sf"/>
</dbReference>
<dbReference type="GO" id="GO:0046872">
    <property type="term" value="F:metal ion binding"/>
    <property type="evidence" value="ECO:0007669"/>
    <property type="project" value="UniProtKB-KW"/>
</dbReference>
<evidence type="ECO:0000256" key="2">
    <source>
        <dbReference type="ARBA" id="ARBA00007395"/>
    </source>
</evidence>
<dbReference type="InterPro" id="IPR051174">
    <property type="entry name" value="Cytochrome_c-type_ET"/>
</dbReference>
<proteinExistence type="inferred from homology"/>
<keyword evidence="3" id="KW-0813">Transport</keyword>